<feature type="chain" id="PRO_5014197210" description="Yeast cell wall synthesis Kre9/Knh1-like N-terminal domain-containing protein" evidence="2">
    <location>
        <begin position="24"/>
        <end position="163"/>
    </location>
</feature>
<evidence type="ECO:0000256" key="2">
    <source>
        <dbReference type="SAM" id="SignalP"/>
    </source>
</evidence>
<reference evidence="4 5" key="1">
    <citation type="submission" date="2016-10" db="EMBL/GenBank/DDBJ databases">
        <title>The genome of Paramicrosporidium saccamoebae is the missing link in understanding Cryptomycota and Microsporidia evolution.</title>
        <authorList>
            <person name="Quandt C.A."/>
            <person name="Beaudet D."/>
            <person name="Corsaro D."/>
            <person name="Michel R."/>
            <person name="Corradi N."/>
            <person name="James T."/>
        </authorList>
    </citation>
    <scope>NUCLEOTIDE SEQUENCE [LARGE SCALE GENOMIC DNA]</scope>
    <source>
        <strain evidence="4 5">KSL3</strain>
    </source>
</reference>
<gene>
    <name evidence="4" type="ORF">PSACC_03742</name>
</gene>
<keyword evidence="5" id="KW-1185">Reference proteome</keyword>
<dbReference type="OrthoDB" id="2432613at2759"/>
<feature type="domain" description="Yeast cell wall synthesis Kre9/Knh1-like N-terminal" evidence="3">
    <location>
        <begin position="31"/>
        <end position="125"/>
    </location>
</feature>
<comment type="caution">
    <text evidence="4">The sequence shown here is derived from an EMBL/GenBank/DDBJ whole genome shotgun (WGS) entry which is preliminary data.</text>
</comment>
<sequence>MTKKYRILFSLAFLSGLIMLARSVEVKLIAPSEGNTWYTGQTVNVSWEMGSLKSSKGEDITQIDLDLFEDNGNNLVANISFGVPVGVKSAEWDVSDQLETGNDYFVRITSVEDPKFVMMGPRFTIVKNSTKAAKKNPAQPKAAPESGMNFLMSFVAFISFLLL</sequence>
<feature type="signal peptide" evidence="2">
    <location>
        <begin position="1"/>
        <end position="23"/>
    </location>
</feature>
<evidence type="ECO:0000313" key="4">
    <source>
        <dbReference type="EMBL" id="PJF16443.1"/>
    </source>
</evidence>
<evidence type="ECO:0000259" key="3">
    <source>
        <dbReference type="Pfam" id="PF10342"/>
    </source>
</evidence>
<name>A0A2H9TF74_9FUNG</name>
<dbReference type="Pfam" id="PF10342">
    <property type="entry name" value="Kre9_KNH"/>
    <property type="match status" value="1"/>
</dbReference>
<dbReference type="InterPro" id="IPR018466">
    <property type="entry name" value="Kre9/Knh1-like_N"/>
</dbReference>
<evidence type="ECO:0000256" key="1">
    <source>
        <dbReference type="ARBA" id="ARBA00022729"/>
    </source>
</evidence>
<dbReference type="AlphaFoldDB" id="A0A2H9TF74"/>
<dbReference type="Proteomes" id="UP000240830">
    <property type="component" value="Unassembled WGS sequence"/>
</dbReference>
<dbReference type="EMBL" id="MTSL01000220">
    <property type="protein sequence ID" value="PJF16443.1"/>
    <property type="molecule type" value="Genomic_DNA"/>
</dbReference>
<accession>A0A2H9TF74</accession>
<keyword evidence="1 2" id="KW-0732">Signal</keyword>
<organism evidence="4 5">
    <name type="scientific">Paramicrosporidium saccamoebae</name>
    <dbReference type="NCBI Taxonomy" id="1246581"/>
    <lineage>
        <taxon>Eukaryota</taxon>
        <taxon>Fungi</taxon>
        <taxon>Fungi incertae sedis</taxon>
        <taxon>Cryptomycota</taxon>
        <taxon>Cryptomycota incertae sedis</taxon>
        <taxon>Paramicrosporidium</taxon>
    </lineage>
</organism>
<evidence type="ECO:0000313" key="5">
    <source>
        <dbReference type="Proteomes" id="UP000240830"/>
    </source>
</evidence>
<proteinExistence type="predicted"/>
<protein>
    <recommendedName>
        <fullName evidence="3">Yeast cell wall synthesis Kre9/Knh1-like N-terminal domain-containing protein</fullName>
    </recommendedName>
</protein>